<feature type="domain" description="Malic enzyme NAD-binding" evidence="8">
    <location>
        <begin position="261"/>
        <end position="519"/>
    </location>
</feature>
<dbReference type="NCBIfam" id="NF010052">
    <property type="entry name" value="PRK13529.1"/>
    <property type="match status" value="1"/>
</dbReference>
<dbReference type="SMART" id="SM00919">
    <property type="entry name" value="Malic_M"/>
    <property type="match status" value="1"/>
</dbReference>
<dbReference type="AlphaFoldDB" id="A0A1J8Q727"/>
<dbReference type="InterPro" id="IPR036291">
    <property type="entry name" value="NAD(P)-bd_dom_sf"/>
</dbReference>
<feature type="binding site" evidence="6">
    <location>
        <position position="450"/>
    </location>
    <ligand>
        <name>(S)-malate</name>
        <dbReference type="ChEBI" id="CHEBI:15589"/>
    </ligand>
</feature>
<feature type="binding site" evidence="6">
    <location>
        <position position="406"/>
    </location>
    <ligand>
        <name>(S)-malate</name>
        <dbReference type="ChEBI" id="CHEBI:15589"/>
    </ligand>
</feature>
<gene>
    <name evidence="10" type="ORF">AZE42_03633</name>
</gene>
<dbReference type="InterPro" id="IPR012302">
    <property type="entry name" value="Malic_NAD-bd"/>
</dbReference>
<dbReference type="Gene3D" id="3.40.50.10380">
    <property type="entry name" value="Malic enzyme, N-terminal domain"/>
    <property type="match status" value="1"/>
</dbReference>
<evidence type="ECO:0008006" key="12">
    <source>
        <dbReference type="Google" id="ProtNLM"/>
    </source>
</evidence>
<dbReference type="SMART" id="SM01274">
    <property type="entry name" value="malic"/>
    <property type="match status" value="1"/>
</dbReference>
<dbReference type="Gene3D" id="3.40.50.720">
    <property type="entry name" value="NAD(P)-binding Rossmann-like Domain"/>
    <property type="match status" value="1"/>
</dbReference>
<dbReference type="Proteomes" id="UP000183567">
    <property type="component" value="Unassembled WGS sequence"/>
</dbReference>
<dbReference type="InterPro" id="IPR001891">
    <property type="entry name" value="Malic_OxRdtase"/>
</dbReference>
<accession>A0A1J8Q727</accession>
<feature type="binding site" evidence="7">
    <location>
        <position position="237"/>
    </location>
    <ligand>
        <name>a divalent metal cation</name>
        <dbReference type="ChEBI" id="CHEBI:60240"/>
    </ligand>
</feature>
<dbReference type="SUPFAM" id="SSF51735">
    <property type="entry name" value="NAD(P)-binding Rossmann-fold domains"/>
    <property type="match status" value="1"/>
</dbReference>
<dbReference type="GO" id="GO:0051287">
    <property type="term" value="F:NAD binding"/>
    <property type="evidence" value="ECO:0007669"/>
    <property type="project" value="InterPro"/>
</dbReference>
<sequence>MVYRAIRFSYKSLASAFSPPSRFSTSNLHTMSPARFPPQFANTDHRQRSLLQLRSKQIALEKYIYLNGLKERDSHLFYNILLENMQEMIPILYTPTVGEACVNYSHIWRRPEGLYVSINDKGHIRDVLATWPNLIDGRIAVVTDGSRILGLGDLGANGLPISIGKLDLYIAGAGIKPLSTVPICLDLGTNTQRYLDDPLYIGVRRPRPTGPEMDEFMDEFMEAMKEVFPTLLVQFEDFSTDNAFKYLDRYRYQYRVFNDDIQGTGSVILSGFTNAARLASAASGLPPSDHKILFFGAGSAGIGVAKQLLSFFTMSGLSPEEARSRIYTVDSKGLITADRKGLQEHKKFFARTDYNGPPMTDLVDIINYVKPTALLGLSTIKNAFSEQVVKAMSALNKRPIIFPLSNPSSLCELEYQDAVEWTDGKVIFASGSPYKPLSYGGVVHEPGQGNNMYIFPGIGLGSILCKTRHVSDAMVEQAAIALASSLTEEEKAAELVYPRLERIRDISAQVAIAVIRQAQKEKLDDNAYLRTLPDPDLLGLIHDKMWQPPALHLQSFTRL</sequence>
<feature type="binding site" evidence="6">
    <location>
        <position position="147"/>
    </location>
    <ligand>
        <name>(S)-malate</name>
        <dbReference type="ChEBI" id="CHEBI:15589"/>
    </ligand>
</feature>
<evidence type="ECO:0000256" key="4">
    <source>
        <dbReference type="ARBA" id="ARBA00023002"/>
    </source>
</evidence>
<evidence type="ECO:0000259" key="8">
    <source>
        <dbReference type="SMART" id="SM00919"/>
    </source>
</evidence>
<evidence type="ECO:0000256" key="1">
    <source>
        <dbReference type="ARBA" id="ARBA00001936"/>
    </source>
</evidence>
<dbReference type="PANTHER" id="PTHR23406">
    <property type="entry name" value="MALIC ENZYME-RELATED"/>
    <property type="match status" value="1"/>
</dbReference>
<dbReference type="GO" id="GO:0006108">
    <property type="term" value="P:malate metabolic process"/>
    <property type="evidence" value="ECO:0007669"/>
    <property type="project" value="TreeGrafter"/>
</dbReference>
<dbReference type="CDD" id="cd05312">
    <property type="entry name" value="NAD_bind_1_malic_enz"/>
    <property type="match status" value="1"/>
</dbReference>
<comment type="caution">
    <text evidence="10">The sequence shown here is derived from an EMBL/GenBank/DDBJ whole genome shotgun (WGS) entry which is preliminary data.</text>
</comment>
<feature type="active site" description="Proton acceptor" evidence="5">
    <location>
        <position position="165"/>
    </location>
</feature>
<dbReference type="InterPro" id="IPR012301">
    <property type="entry name" value="Malic_N_dom"/>
</dbReference>
<dbReference type="GO" id="GO:0046872">
    <property type="term" value="F:metal ion binding"/>
    <property type="evidence" value="ECO:0007669"/>
    <property type="project" value="UniProtKB-KW"/>
</dbReference>
<dbReference type="EMBL" id="LVVM01002332">
    <property type="protein sequence ID" value="OJA16837.1"/>
    <property type="molecule type" value="Genomic_DNA"/>
</dbReference>
<dbReference type="InterPro" id="IPR046346">
    <property type="entry name" value="Aminoacid_DH-like_N_sf"/>
</dbReference>
<protein>
    <recommendedName>
        <fullName evidence="12">Malic enzyme</fullName>
    </recommendedName>
</protein>
<dbReference type="PRINTS" id="PR00072">
    <property type="entry name" value="MALOXRDTASE"/>
</dbReference>
<dbReference type="GO" id="GO:0005739">
    <property type="term" value="C:mitochondrion"/>
    <property type="evidence" value="ECO:0007669"/>
    <property type="project" value="TreeGrafter"/>
</dbReference>
<evidence type="ECO:0000256" key="2">
    <source>
        <dbReference type="ARBA" id="ARBA00008785"/>
    </source>
</evidence>
<organism evidence="10 11">
    <name type="scientific">Rhizopogon vesiculosus</name>
    <dbReference type="NCBI Taxonomy" id="180088"/>
    <lineage>
        <taxon>Eukaryota</taxon>
        <taxon>Fungi</taxon>
        <taxon>Dikarya</taxon>
        <taxon>Basidiomycota</taxon>
        <taxon>Agaricomycotina</taxon>
        <taxon>Agaricomycetes</taxon>
        <taxon>Agaricomycetidae</taxon>
        <taxon>Boletales</taxon>
        <taxon>Suillineae</taxon>
        <taxon>Rhizopogonaceae</taxon>
        <taxon>Rhizopogon</taxon>
    </lineage>
</organism>
<keyword evidence="11" id="KW-1185">Reference proteome</keyword>
<evidence type="ECO:0000256" key="6">
    <source>
        <dbReference type="PIRSR" id="PIRSR000106-2"/>
    </source>
</evidence>
<evidence type="ECO:0000256" key="3">
    <source>
        <dbReference type="ARBA" id="ARBA00022723"/>
    </source>
</evidence>
<dbReference type="InterPro" id="IPR037062">
    <property type="entry name" value="Malic_N_dom_sf"/>
</dbReference>
<evidence type="ECO:0000259" key="9">
    <source>
        <dbReference type="SMART" id="SM01274"/>
    </source>
</evidence>
<dbReference type="Pfam" id="PF03949">
    <property type="entry name" value="Malic_M"/>
    <property type="match status" value="1"/>
</dbReference>
<evidence type="ECO:0000256" key="7">
    <source>
        <dbReference type="PIRSR" id="PIRSR000106-3"/>
    </source>
</evidence>
<name>A0A1J8Q727_9AGAM</name>
<dbReference type="SUPFAM" id="SSF53223">
    <property type="entry name" value="Aminoacid dehydrogenase-like, N-terminal domain"/>
    <property type="match status" value="1"/>
</dbReference>
<comment type="cofactor">
    <cofactor evidence="1">
        <name>Mn(2+)</name>
        <dbReference type="ChEBI" id="CHEBI:29035"/>
    </cofactor>
</comment>
<feature type="domain" description="Malic enzyme N-terminal" evidence="9">
    <location>
        <begin position="70"/>
        <end position="251"/>
    </location>
</feature>
<reference evidence="10 11" key="1">
    <citation type="submission" date="2016-03" db="EMBL/GenBank/DDBJ databases">
        <title>Comparative genomics of the ectomycorrhizal sister species Rhizopogon vinicolor and Rhizopogon vesiculosus (Basidiomycota: Boletales) reveals a divergence of the mating type B locus.</title>
        <authorList>
            <person name="Mujic A.B."/>
            <person name="Kuo A."/>
            <person name="Tritt A."/>
            <person name="Lipzen A."/>
            <person name="Chen C."/>
            <person name="Johnson J."/>
            <person name="Sharma A."/>
            <person name="Barry K."/>
            <person name="Grigoriev I.V."/>
            <person name="Spatafora J.W."/>
        </authorList>
    </citation>
    <scope>NUCLEOTIDE SEQUENCE [LARGE SCALE GENOMIC DNA]</scope>
    <source>
        <strain evidence="10 11">AM-OR11-056</strain>
    </source>
</reference>
<dbReference type="Pfam" id="PF00390">
    <property type="entry name" value="malic"/>
    <property type="match status" value="1"/>
</dbReference>
<evidence type="ECO:0000313" key="10">
    <source>
        <dbReference type="EMBL" id="OJA16837.1"/>
    </source>
</evidence>
<evidence type="ECO:0000313" key="11">
    <source>
        <dbReference type="Proteomes" id="UP000183567"/>
    </source>
</evidence>
<keyword evidence="4" id="KW-0560">Oxidoreductase</keyword>
<dbReference type="OrthoDB" id="5365701at2759"/>
<keyword evidence="3 7" id="KW-0479">Metal-binding</keyword>
<dbReference type="STRING" id="180088.A0A1J8Q727"/>
<feature type="binding site" evidence="7">
    <location>
        <position position="260"/>
    </location>
    <ligand>
        <name>a divalent metal cation</name>
        <dbReference type="ChEBI" id="CHEBI:60240"/>
    </ligand>
</feature>
<proteinExistence type="inferred from homology"/>
<feature type="binding site" evidence="7">
    <location>
        <position position="236"/>
    </location>
    <ligand>
        <name>a divalent metal cation</name>
        <dbReference type="ChEBI" id="CHEBI:60240"/>
    </ligand>
</feature>
<comment type="similarity">
    <text evidence="2">Belongs to the malic enzymes family.</text>
</comment>
<feature type="active site" description="Proton donor" evidence="5">
    <location>
        <position position="93"/>
    </location>
</feature>
<dbReference type="PANTHER" id="PTHR23406:SF32">
    <property type="entry name" value="NADP-DEPENDENT MALIC ENZYME"/>
    <property type="match status" value="1"/>
</dbReference>
<comment type="cofactor">
    <cofactor evidence="7">
        <name>Mg(2+)</name>
        <dbReference type="ChEBI" id="CHEBI:18420"/>
    </cofactor>
    <cofactor evidence="7">
        <name>Mn(2+)</name>
        <dbReference type="ChEBI" id="CHEBI:29035"/>
    </cofactor>
    <text evidence="7">Divalent metal cations. Prefers magnesium or manganese.</text>
</comment>
<dbReference type="PIRSF" id="PIRSF000106">
    <property type="entry name" value="ME"/>
    <property type="match status" value="1"/>
</dbReference>
<evidence type="ECO:0000256" key="5">
    <source>
        <dbReference type="PIRSR" id="PIRSR000106-1"/>
    </source>
</evidence>
<dbReference type="FunFam" id="3.40.50.720:FF:000182">
    <property type="entry name" value="NAD-dependent malic enzyme"/>
    <property type="match status" value="1"/>
</dbReference>
<dbReference type="GO" id="GO:0004471">
    <property type="term" value="F:malate dehydrogenase (decarboxylating) (NAD+) activity"/>
    <property type="evidence" value="ECO:0007669"/>
    <property type="project" value="TreeGrafter"/>
</dbReference>